<keyword evidence="6 7" id="KW-0413">Isomerase</keyword>
<dbReference type="InterPro" id="IPR026040">
    <property type="entry name" value="HyI-like"/>
</dbReference>
<dbReference type="Proteomes" id="UP001249851">
    <property type="component" value="Unassembled WGS sequence"/>
</dbReference>
<comment type="function">
    <text evidence="2 7">Catalyzes the reversible isomerization between hydroxypyruvate and 2-hydroxy-3-oxopropanoate (also termed tartronate semialdehyde).</text>
</comment>
<dbReference type="FunFam" id="3.20.20.150:FF:000007">
    <property type="entry name" value="Hydroxypyruvate isomerase"/>
    <property type="match status" value="1"/>
</dbReference>
<keyword evidence="11" id="KW-1185">Reference proteome</keyword>
<dbReference type="GO" id="GO:0046487">
    <property type="term" value="P:glyoxylate metabolic process"/>
    <property type="evidence" value="ECO:0007669"/>
    <property type="project" value="TreeGrafter"/>
</dbReference>
<organism evidence="10 11">
    <name type="scientific">Acropora cervicornis</name>
    <name type="common">Staghorn coral</name>
    <dbReference type="NCBI Taxonomy" id="6130"/>
    <lineage>
        <taxon>Eukaryota</taxon>
        <taxon>Metazoa</taxon>
        <taxon>Cnidaria</taxon>
        <taxon>Anthozoa</taxon>
        <taxon>Hexacorallia</taxon>
        <taxon>Scleractinia</taxon>
        <taxon>Astrocoeniina</taxon>
        <taxon>Acroporidae</taxon>
        <taxon>Acropora</taxon>
    </lineage>
</organism>
<dbReference type="InterPro" id="IPR036237">
    <property type="entry name" value="Xyl_isomerase-like_sf"/>
</dbReference>
<evidence type="ECO:0000256" key="4">
    <source>
        <dbReference type="ARBA" id="ARBA00012570"/>
    </source>
</evidence>
<evidence type="ECO:0000256" key="7">
    <source>
        <dbReference type="PIRNR" id="PIRNR006241"/>
    </source>
</evidence>
<dbReference type="InterPro" id="IPR050417">
    <property type="entry name" value="Sugar_Epim/Isomerase"/>
</dbReference>
<gene>
    <name evidence="10" type="ORF">P5673_029355</name>
</gene>
<evidence type="ECO:0000313" key="10">
    <source>
        <dbReference type="EMBL" id="KAK2550039.1"/>
    </source>
</evidence>
<evidence type="ECO:0000256" key="5">
    <source>
        <dbReference type="ARBA" id="ARBA00017985"/>
    </source>
</evidence>
<feature type="active site" description="Proton donor/acceptor" evidence="8">
    <location>
        <position position="243"/>
    </location>
</feature>
<evidence type="ECO:0000256" key="8">
    <source>
        <dbReference type="PIRSR" id="PIRSR006241-50"/>
    </source>
</evidence>
<dbReference type="EC" id="5.3.1.22" evidence="4 7"/>
<name>A0AAD9UU38_ACRCE</name>
<dbReference type="AlphaFoldDB" id="A0AAD9UU38"/>
<protein>
    <recommendedName>
        <fullName evidence="5 7">Putative hydroxypyruvate isomerase</fullName>
        <ecNumber evidence="4 7">5.3.1.22</ecNumber>
    </recommendedName>
</protein>
<dbReference type="Gene3D" id="3.20.20.150">
    <property type="entry name" value="Divalent-metal-dependent TIM barrel enzymes"/>
    <property type="match status" value="1"/>
</dbReference>
<comment type="similarity">
    <text evidence="3 7">Belongs to the hyi family.</text>
</comment>
<feature type="domain" description="Xylose isomerase-like TIM barrel" evidence="9">
    <location>
        <begin position="24"/>
        <end position="259"/>
    </location>
</feature>
<proteinExistence type="inferred from homology"/>
<evidence type="ECO:0000256" key="6">
    <source>
        <dbReference type="ARBA" id="ARBA00023235"/>
    </source>
</evidence>
<evidence type="ECO:0000256" key="1">
    <source>
        <dbReference type="ARBA" id="ARBA00000476"/>
    </source>
</evidence>
<sequence length="263" mass="29861">MAVKFSGNLTFTFLEYPNFVDRYRAAKNAGYKAVESSCPVDIPVEEVAKARRDADVQQVHINSYGGNIRGLAAIPNREEEFKQSLEISIKYAKALECPRMHVMAGLLPSEADRTDEELMAQWEVTYVKNMKYAAQRLEECGITALVEPITTIPGYFVTHTQQAIDLIKKVDHRNFQLQLDLFHHQRTNGNLTQTLTDVMPYLGYIQVSQVPFRDEPDSGGEINYPFIFQQIAKLGYTGWIGAEYSPRGRTEDGLGWLKPYLVD</sequence>
<dbReference type="GO" id="GO:0008903">
    <property type="term" value="F:hydroxypyruvate isomerase activity"/>
    <property type="evidence" value="ECO:0007669"/>
    <property type="project" value="UniProtKB-EC"/>
</dbReference>
<evidence type="ECO:0000313" key="11">
    <source>
        <dbReference type="Proteomes" id="UP001249851"/>
    </source>
</evidence>
<dbReference type="Pfam" id="PF01261">
    <property type="entry name" value="AP_endonuc_2"/>
    <property type="match status" value="1"/>
</dbReference>
<feature type="active site" description="Proton donor/acceptor" evidence="8">
    <location>
        <position position="147"/>
    </location>
</feature>
<dbReference type="PANTHER" id="PTHR43489">
    <property type="entry name" value="ISOMERASE"/>
    <property type="match status" value="1"/>
</dbReference>
<comment type="caution">
    <text evidence="10">The sequence shown here is derived from an EMBL/GenBank/DDBJ whole genome shotgun (WGS) entry which is preliminary data.</text>
</comment>
<dbReference type="InterPro" id="IPR013022">
    <property type="entry name" value="Xyl_isomerase-like_TIM-brl"/>
</dbReference>
<accession>A0AAD9UU38</accession>
<dbReference type="PIRSF" id="PIRSF006241">
    <property type="entry name" value="HyI"/>
    <property type="match status" value="1"/>
</dbReference>
<dbReference type="EMBL" id="JARQWQ010000116">
    <property type="protein sequence ID" value="KAK2550039.1"/>
    <property type="molecule type" value="Genomic_DNA"/>
</dbReference>
<evidence type="ECO:0000256" key="3">
    <source>
        <dbReference type="ARBA" id="ARBA00005962"/>
    </source>
</evidence>
<dbReference type="PANTHER" id="PTHR43489:SF6">
    <property type="entry name" value="HYDROXYPYRUVATE ISOMERASE-RELATED"/>
    <property type="match status" value="1"/>
</dbReference>
<evidence type="ECO:0000256" key="2">
    <source>
        <dbReference type="ARBA" id="ARBA00002968"/>
    </source>
</evidence>
<evidence type="ECO:0000259" key="9">
    <source>
        <dbReference type="Pfam" id="PF01261"/>
    </source>
</evidence>
<comment type="catalytic activity">
    <reaction evidence="1 7">
        <text>3-hydroxypyruvate = 2-hydroxy-3-oxopropanoate</text>
        <dbReference type="Rhea" id="RHEA:11952"/>
        <dbReference type="ChEBI" id="CHEBI:17180"/>
        <dbReference type="ChEBI" id="CHEBI:57978"/>
        <dbReference type="EC" id="5.3.1.22"/>
    </reaction>
</comment>
<reference evidence="10" key="2">
    <citation type="journal article" date="2023" name="Science">
        <title>Genomic signatures of disease resistance in endangered staghorn corals.</title>
        <authorList>
            <person name="Vollmer S.V."/>
            <person name="Selwyn J.D."/>
            <person name="Despard B.A."/>
            <person name="Roesel C.L."/>
        </authorList>
    </citation>
    <scope>NUCLEOTIDE SEQUENCE</scope>
    <source>
        <strain evidence="10">K2</strain>
    </source>
</reference>
<reference evidence="10" key="1">
    <citation type="journal article" date="2023" name="G3 (Bethesda)">
        <title>Whole genome assembly and annotation of the endangered Caribbean coral Acropora cervicornis.</title>
        <authorList>
            <person name="Selwyn J.D."/>
            <person name="Vollmer S.V."/>
        </authorList>
    </citation>
    <scope>NUCLEOTIDE SEQUENCE</scope>
    <source>
        <strain evidence="10">K2</strain>
    </source>
</reference>
<dbReference type="SUPFAM" id="SSF51658">
    <property type="entry name" value="Xylose isomerase-like"/>
    <property type="match status" value="1"/>
</dbReference>